<evidence type="ECO:0000256" key="1">
    <source>
        <dbReference type="ARBA" id="ARBA00009350"/>
    </source>
</evidence>
<dbReference type="PANTHER" id="PTHR37478">
    <property type="match status" value="1"/>
</dbReference>
<dbReference type="AlphaFoldDB" id="A0A9D1I1P6"/>
<sequence>MPRPKKYRKICAMPERCGFGPVASAAVQEQMNENTVEMTLDEYETIRLIDLLDYTQEECAAQMGVARTTVQSVYNEARKKLALVLTEGRYLSIRGGSYVICPKGEGCPGRSCCRRQKQE</sequence>
<dbReference type="InterPro" id="IPR036388">
    <property type="entry name" value="WH-like_DNA-bd_sf"/>
</dbReference>
<accession>A0A9D1I1P6</accession>
<organism evidence="3 4">
    <name type="scientific">Candidatus Allocopromorpha excrementigallinarum</name>
    <dbReference type="NCBI Taxonomy" id="2840742"/>
    <lineage>
        <taxon>Bacteria</taxon>
        <taxon>Bacillati</taxon>
        <taxon>Bacillota</taxon>
        <taxon>Clostridia</taxon>
        <taxon>Eubacteriales</taxon>
        <taxon>Eubacteriaceae</taxon>
        <taxon>Eubacteriaceae incertae sedis</taxon>
        <taxon>Candidatus Allocopromorpha</taxon>
    </lineage>
</organism>
<dbReference type="Pfam" id="PF02001">
    <property type="entry name" value="DUF134"/>
    <property type="match status" value="1"/>
</dbReference>
<dbReference type="PANTHER" id="PTHR37478:SF2">
    <property type="entry name" value="UPF0251 PROTEIN TK0562"/>
    <property type="match status" value="1"/>
</dbReference>
<dbReference type="SUPFAM" id="SSF88659">
    <property type="entry name" value="Sigma3 and sigma4 domains of RNA polymerase sigma factors"/>
    <property type="match status" value="1"/>
</dbReference>
<dbReference type="InterPro" id="IPR013324">
    <property type="entry name" value="RNA_pol_sigma_r3/r4-like"/>
</dbReference>
<dbReference type="InterPro" id="IPR002852">
    <property type="entry name" value="UPF0251"/>
</dbReference>
<dbReference type="Proteomes" id="UP000824090">
    <property type="component" value="Unassembled WGS sequence"/>
</dbReference>
<dbReference type="HAMAP" id="MF_00674">
    <property type="entry name" value="UPF0251"/>
    <property type="match status" value="1"/>
</dbReference>
<comment type="caution">
    <text evidence="3">The sequence shown here is derived from an EMBL/GenBank/DDBJ whole genome shotgun (WGS) entry which is preliminary data.</text>
</comment>
<comment type="similarity">
    <text evidence="1 2">Belongs to the UPF0251 family.</text>
</comment>
<gene>
    <name evidence="3" type="ORF">IAC50_08735</name>
</gene>
<reference evidence="3" key="1">
    <citation type="submission" date="2020-10" db="EMBL/GenBank/DDBJ databases">
        <authorList>
            <person name="Gilroy R."/>
        </authorList>
    </citation>
    <scope>NUCLEOTIDE SEQUENCE</scope>
    <source>
        <strain evidence="3">ChiHcec3-6078</strain>
    </source>
</reference>
<dbReference type="Gene3D" id="1.10.10.10">
    <property type="entry name" value="Winged helix-like DNA-binding domain superfamily/Winged helix DNA-binding domain"/>
    <property type="match status" value="1"/>
</dbReference>
<dbReference type="EMBL" id="DVMP01000157">
    <property type="protein sequence ID" value="HIU26561.1"/>
    <property type="molecule type" value="Genomic_DNA"/>
</dbReference>
<proteinExistence type="inferred from homology"/>
<protein>
    <recommendedName>
        <fullName evidence="2">UPF0251 protein IAC50_08735</fullName>
    </recommendedName>
</protein>
<evidence type="ECO:0000256" key="2">
    <source>
        <dbReference type="HAMAP-Rule" id="MF_00674"/>
    </source>
</evidence>
<name>A0A9D1I1P6_9FIRM</name>
<evidence type="ECO:0000313" key="3">
    <source>
        <dbReference type="EMBL" id="HIU26561.1"/>
    </source>
</evidence>
<evidence type="ECO:0000313" key="4">
    <source>
        <dbReference type="Proteomes" id="UP000824090"/>
    </source>
</evidence>
<reference evidence="3" key="2">
    <citation type="journal article" date="2021" name="PeerJ">
        <title>Extensive microbial diversity within the chicken gut microbiome revealed by metagenomics and culture.</title>
        <authorList>
            <person name="Gilroy R."/>
            <person name="Ravi A."/>
            <person name="Getino M."/>
            <person name="Pursley I."/>
            <person name="Horton D.L."/>
            <person name="Alikhan N.F."/>
            <person name="Baker D."/>
            <person name="Gharbi K."/>
            <person name="Hall N."/>
            <person name="Watson M."/>
            <person name="Adriaenssens E.M."/>
            <person name="Foster-Nyarko E."/>
            <person name="Jarju S."/>
            <person name="Secka A."/>
            <person name="Antonio M."/>
            <person name="Oren A."/>
            <person name="Chaudhuri R.R."/>
            <person name="La Ragione R."/>
            <person name="Hildebrand F."/>
            <person name="Pallen M.J."/>
        </authorList>
    </citation>
    <scope>NUCLEOTIDE SEQUENCE</scope>
    <source>
        <strain evidence="3">ChiHcec3-6078</strain>
    </source>
</reference>